<dbReference type="Gene3D" id="3.40.50.300">
    <property type="entry name" value="P-loop containing nucleotide triphosphate hydrolases"/>
    <property type="match status" value="1"/>
</dbReference>
<evidence type="ECO:0000313" key="3">
    <source>
        <dbReference type="Proteomes" id="UP000322876"/>
    </source>
</evidence>
<gene>
    <name evidence="2" type="primary">mobB</name>
    <name evidence="2" type="ORF">FHQ18_07220</name>
</gene>
<protein>
    <submittedName>
        <fullName evidence="2">Molybdopterin-guanine dinucleotide biosynthesis protein B</fullName>
    </submittedName>
</protein>
<dbReference type="RefSeq" id="WP_149266497.1">
    <property type="nucleotide sequence ID" value="NZ_VFJB01000005.1"/>
</dbReference>
<dbReference type="AlphaFoldDB" id="A0A5A8F3S2"/>
<dbReference type="InterPro" id="IPR004435">
    <property type="entry name" value="MobB_dom"/>
</dbReference>
<dbReference type="PANTHER" id="PTHR40072">
    <property type="entry name" value="MOLYBDOPTERIN-GUANINE DINUCLEOTIDE BIOSYNTHESIS ADAPTER PROTEIN-RELATED"/>
    <property type="match status" value="1"/>
</dbReference>
<dbReference type="EMBL" id="VFJB01000005">
    <property type="protein sequence ID" value="KAA0258176.1"/>
    <property type="molecule type" value="Genomic_DNA"/>
</dbReference>
<name>A0A5A8F3S2_9BACT</name>
<dbReference type="PANTHER" id="PTHR40072:SF1">
    <property type="entry name" value="MOLYBDOPTERIN-GUANINE DINUCLEOTIDE BIOSYNTHESIS ADAPTER PROTEIN"/>
    <property type="match status" value="1"/>
</dbReference>
<dbReference type="InterPro" id="IPR027417">
    <property type="entry name" value="P-loop_NTPase"/>
</dbReference>
<evidence type="ECO:0000259" key="1">
    <source>
        <dbReference type="Pfam" id="PF03205"/>
    </source>
</evidence>
<dbReference type="InterPro" id="IPR052539">
    <property type="entry name" value="MGD_biosynthesis_adapter"/>
</dbReference>
<dbReference type="GO" id="GO:0005525">
    <property type="term" value="F:GTP binding"/>
    <property type="evidence" value="ECO:0007669"/>
    <property type="project" value="InterPro"/>
</dbReference>
<dbReference type="OrthoDB" id="9786803at2"/>
<accession>A0A5A8F3S2</accession>
<sequence>MIPIISIVGTSDCGKTTLIEKLLKIFNEKNLRVATIKHDVHGFDVDKEGKDTHRHKQAGAYAVIISSPWKYALISDVEKELTLDQLVFKLATDVDLILTEGFKSANKPKIEIFRKGHTDKLLCKNDPTLIGVATDDFDNPELKGVKNIFDLNKPEEIADFLIEHYVEKKKRKIAITVDGKPVHMKDFVADIVSSTISSMIKALKGCENAKEILIKMKDE</sequence>
<feature type="domain" description="Molybdopterin-guanine dinucleotide biosynthesis protein B (MobB)" evidence="1">
    <location>
        <begin position="4"/>
        <end position="135"/>
    </location>
</feature>
<evidence type="ECO:0000313" key="2">
    <source>
        <dbReference type="EMBL" id="KAA0258176.1"/>
    </source>
</evidence>
<comment type="caution">
    <text evidence="2">The sequence shown here is derived from an EMBL/GenBank/DDBJ whole genome shotgun (WGS) entry which is preliminary data.</text>
</comment>
<dbReference type="NCBIfam" id="TIGR00176">
    <property type="entry name" value="mobB"/>
    <property type="match status" value="1"/>
</dbReference>
<reference evidence="2 3" key="1">
    <citation type="submission" date="2019-06" db="EMBL/GenBank/DDBJ databases">
        <title>Genomic insights into carbon and energy metabolism of Deferribacter autotrophicus revealed new metabolic traits in the phylum Deferribacteres.</title>
        <authorList>
            <person name="Slobodkin A.I."/>
            <person name="Slobodkina G.B."/>
            <person name="Allioux M."/>
            <person name="Alain K."/>
            <person name="Jebbar M."/>
            <person name="Shadrin V."/>
            <person name="Kublanov I.V."/>
            <person name="Toshchakov S.V."/>
            <person name="Bonch-Osmolovskaya E.A."/>
        </authorList>
    </citation>
    <scope>NUCLEOTIDE SEQUENCE [LARGE SCALE GENOMIC DNA]</scope>
    <source>
        <strain evidence="2 3">SL50</strain>
    </source>
</reference>
<dbReference type="Proteomes" id="UP000322876">
    <property type="component" value="Unassembled WGS sequence"/>
</dbReference>
<keyword evidence="3" id="KW-1185">Reference proteome</keyword>
<organism evidence="2 3">
    <name type="scientific">Deferribacter autotrophicus</name>
    <dbReference type="NCBI Taxonomy" id="500465"/>
    <lineage>
        <taxon>Bacteria</taxon>
        <taxon>Pseudomonadati</taxon>
        <taxon>Deferribacterota</taxon>
        <taxon>Deferribacteres</taxon>
        <taxon>Deferribacterales</taxon>
        <taxon>Deferribacteraceae</taxon>
        <taxon>Deferribacter</taxon>
    </lineage>
</organism>
<dbReference type="CDD" id="cd03116">
    <property type="entry name" value="MobB"/>
    <property type="match status" value="1"/>
</dbReference>
<dbReference type="Pfam" id="PF03205">
    <property type="entry name" value="MobB"/>
    <property type="match status" value="1"/>
</dbReference>
<proteinExistence type="predicted"/>
<dbReference type="SUPFAM" id="SSF52540">
    <property type="entry name" value="P-loop containing nucleoside triphosphate hydrolases"/>
    <property type="match status" value="1"/>
</dbReference>
<dbReference type="GO" id="GO:0006777">
    <property type="term" value="P:Mo-molybdopterin cofactor biosynthetic process"/>
    <property type="evidence" value="ECO:0007669"/>
    <property type="project" value="InterPro"/>
</dbReference>